<name>A0A3P7LN72_DIBLA</name>
<dbReference type="OrthoDB" id="5990676at2759"/>
<dbReference type="Proteomes" id="UP000281553">
    <property type="component" value="Unassembled WGS sequence"/>
</dbReference>
<accession>A0A3P7LN72</accession>
<evidence type="ECO:0000313" key="1">
    <source>
        <dbReference type="EMBL" id="VDN13097.1"/>
    </source>
</evidence>
<evidence type="ECO:0000313" key="2">
    <source>
        <dbReference type="Proteomes" id="UP000281553"/>
    </source>
</evidence>
<protein>
    <submittedName>
        <fullName evidence="1">Uncharacterized protein</fullName>
    </submittedName>
</protein>
<keyword evidence="2" id="KW-1185">Reference proteome</keyword>
<dbReference type="EMBL" id="UYRU01055560">
    <property type="protein sequence ID" value="VDN13097.1"/>
    <property type="molecule type" value="Genomic_DNA"/>
</dbReference>
<organism evidence="1 2">
    <name type="scientific">Dibothriocephalus latus</name>
    <name type="common">Fish tapeworm</name>
    <name type="synonym">Diphyllobothrium latum</name>
    <dbReference type="NCBI Taxonomy" id="60516"/>
    <lineage>
        <taxon>Eukaryota</taxon>
        <taxon>Metazoa</taxon>
        <taxon>Spiralia</taxon>
        <taxon>Lophotrochozoa</taxon>
        <taxon>Platyhelminthes</taxon>
        <taxon>Cestoda</taxon>
        <taxon>Eucestoda</taxon>
        <taxon>Diphyllobothriidea</taxon>
        <taxon>Diphyllobothriidae</taxon>
        <taxon>Dibothriocephalus</taxon>
    </lineage>
</organism>
<sequence length="192" mass="21551">MLHIISIFQARRDANFRILIFPAPYQTVLSELPTWITISYQPLVLQGVPLLNDFEPTSAKNPSPTARACLHLDPEPTISICLERSAVRAENDTRCLSLQIRVRPAWCNGILTAGTDLPKLQLLATNVCTNRQPLLAAVELAVRRTYLSTARREGLWRRLRQHLAGPAGSSSGLKPLPEQNFHLWDADLQLNR</sequence>
<dbReference type="AlphaFoldDB" id="A0A3P7LN72"/>
<gene>
    <name evidence="1" type="ORF">DILT_LOCUS8928</name>
</gene>
<reference evidence="1 2" key="1">
    <citation type="submission" date="2018-11" db="EMBL/GenBank/DDBJ databases">
        <authorList>
            <consortium name="Pathogen Informatics"/>
        </authorList>
    </citation>
    <scope>NUCLEOTIDE SEQUENCE [LARGE SCALE GENOMIC DNA]</scope>
</reference>
<proteinExistence type="predicted"/>